<organism evidence="1 2">
    <name type="scientific">Paenarthrobacter ilicis</name>
    <dbReference type="NCBI Taxonomy" id="43665"/>
    <lineage>
        <taxon>Bacteria</taxon>
        <taxon>Bacillati</taxon>
        <taxon>Actinomycetota</taxon>
        <taxon>Actinomycetes</taxon>
        <taxon>Micrococcales</taxon>
        <taxon>Micrococcaceae</taxon>
        <taxon>Paenarthrobacter</taxon>
    </lineage>
</organism>
<comment type="caution">
    <text evidence="1">The sequence shown here is derived from an EMBL/GenBank/DDBJ whole genome shotgun (WGS) entry which is preliminary data.</text>
</comment>
<evidence type="ECO:0000313" key="2">
    <source>
        <dbReference type="Proteomes" id="UP000802392"/>
    </source>
</evidence>
<keyword evidence="2" id="KW-1185">Reference proteome</keyword>
<accession>A0ABX0TKC1</accession>
<gene>
    <name evidence="1" type="ORF">FHR86_001902</name>
</gene>
<reference evidence="1 2" key="1">
    <citation type="submission" date="2020-03" db="EMBL/GenBank/DDBJ databases">
        <title>Genomic Encyclopedia of Type Strains, Phase III (KMG-III): the genomes of soil and plant-associated and newly described type strains.</title>
        <authorList>
            <person name="Whitman W."/>
        </authorList>
    </citation>
    <scope>NUCLEOTIDE SEQUENCE [LARGE SCALE GENOMIC DNA]</scope>
    <source>
        <strain evidence="1 2">CECT 4207</strain>
    </source>
</reference>
<dbReference type="EMBL" id="JAAOZD010000003">
    <property type="protein sequence ID" value="NIJ01581.1"/>
    <property type="molecule type" value="Genomic_DNA"/>
</dbReference>
<evidence type="ECO:0000313" key="1">
    <source>
        <dbReference type="EMBL" id="NIJ01581.1"/>
    </source>
</evidence>
<sequence>MTSEREIHLSFSKADEIHDGLERAVESLIANAAADAACGIVVTRHQPGTFTVALDESVPFGQIHEVLAA</sequence>
<dbReference type="Proteomes" id="UP000802392">
    <property type="component" value="Unassembled WGS sequence"/>
</dbReference>
<proteinExistence type="predicted"/>
<protein>
    <submittedName>
        <fullName evidence="1">Uncharacterized protein</fullName>
    </submittedName>
</protein>
<name>A0ABX0TKC1_9MICC</name>